<keyword evidence="2" id="KW-1185">Reference proteome</keyword>
<dbReference type="EMBL" id="BMFN01000002">
    <property type="protein sequence ID" value="GGF66769.1"/>
    <property type="molecule type" value="Genomic_DNA"/>
</dbReference>
<proteinExistence type="predicted"/>
<protein>
    <submittedName>
        <fullName evidence="1">Uncharacterized protein</fullName>
    </submittedName>
</protein>
<dbReference type="Proteomes" id="UP000605392">
    <property type="component" value="Unassembled WGS sequence"/>
</dbReference>
<organism evidence="1 2">
    <name type="scientific">Hymenobacter qilianensis</name>
    <dbReference type="NCBI Taxonomy" id="1385715"/>
    <lineage>
        <taxon>Bacteria</taxon>
        <taxon>Pseudomonadati</taxon>
        <taxon>Bacteroidota</taxon>
        <taxon>Cytophagia</taxon>
        <taxon>Cytophagales</taxon>
        <taxon>Hymenobacteraceae</taxon>
        <taxon>Hymenobacter</taxon>
    </lineage>
</organism>
<name>A0ACB5PS98_9BACT</name>
<evidence type="ECO:0000313" key="1">
    <source>
        <dbReference type="EMBL" id="GGF66769.1"/>
    </source>
</evidence>
<accession>A0ACB5PS98</accession>
<comment type="caution">
    <text evidence="1">The sequence shown here is derived from an EMBL/GenBank/DDBJ whole genome shotgun (WGS) entry which is preliminary data.</text>
</comment>
<gene>
    <name evidence="1" type="ORF">GCM10011375_22250</name>
</gene>
<evidence type="ECO:0000313" key="2">
    <source>
        <dbReference type="Proteomes" id="UP000605392"/>
    </source>
</evidence>
<sequence>MIYSPLDKAIYLALIRSEKADANYQSGFGKLFLHQYAKAERAGLHPGAQIERMIRIQSVKENKLAFLPDFPSRF</sequence>
<reference evidence="1 2" key="1">
    <citation type="journal article" date="2019" name="Int. J. Syst. Evol. Microbiol.">
        <title>The Global Catalogue of Microorganisms (GCM) 10K type strain sequencing project: providing services to taxonomists for standard genome sequencing and annotation.</title>
        <authorList>
            <consortium name="The Broad Institute Genomics Platform"/>
            <consortium name="The Broad Institute Genome Sequencing Center for Infectious Disease"/>
            <person name="Wu L."/>
            <person name="Ma J."/>
        </authorList>
    </citation>
    <scope>NUCLEOTIDE SEQUENCE [LARGE SCALE GENOMIC DNA]</scope>
    <source>
        <strain evidence="1 2">CGMCC 1.12720</strain>
    </source>
</reference>